<evidence type="ECO:0000259" key="8">
    <source>
        <dbReference type="Pfam" id="PF07195"/>
    </source>
</evidence>
<dbReference type="PANTHER" id="PTHR30288:SF0">
    <property type="entry name" value="FLAGELLAR HOOK-ASSOCIATED PROTEIN 2"/>
    <property type="match status" value="1"/>
</dbReference>
<accession>A0AA97D7W8</accession>
<dbReference type="InterPro" id="IPR003481">
    <property type="entry name" value="FliD_N"/>
</dbReference>
<organism evidence="9 10">
    <name type="scientific">Caproicibacterium argilliputei</name>
    <dbReference type="NCBI Taxonomy" id="3030016"/>
    <lineage>
        <taxon>Bacteria</taxon>
        <taxon>Bacillati</taxon>
        <taxon>Bacillota</taxon>
        <taxon>Clostridia</taxon>
        <taxon>Eubacteriales</taxon>
        <taxon>Oscillospiraceae</taxon>
        <taxon>Caproicibacterium</taxon>
    </lineage>
</organism>
<reference evidence="10" key="2">
    <citation type="submission" date="2024-06" db="EMBL/GenBank/DDBJ databases">
        <title>Caproicibacterium argilliputei sp. nov, a novel caproic acid producing anaerobic bacterium isolated from pit mud.</title>
        <authorList>
            <person name="Zeng C."/>
        </authorList>
    </citation>
    <scope>NUCLEOTIDE SEQUENCE [LARGE SCALE GENOMIC DNA]</scope>
    <source>
        <strain evidence="10">ZCY20-5</strain>
    </source>
</reference>
<comment type="function">
    <text evidence="5">Required for morphogenesis and for the elongation of the flagellar filament by facilitating polymerization of the flagellin monomers at the tip of growing filament. Forms a capping structure, which prevents flagellin subunits (transported through the central channel of the flagellum) from leaking out without polymerization at the distal end.</text>
</comment>
<dbReference type="AlphaFoldDB" id="A0AA97D7W8"/>
<evidence type="ECO:0000256" key="3">
    <source>
        <dbReference type="ARBA" id="ARBA00023054"/>
    </source>
</evidence>
<evidence type="ECO:0000313" key="9">
    <source>
        <dbReference type="EMBL" id="WOC31287.1"/>
    </source>
</evidence>
<evidence type="ECO:0000256" key="4">
    <source>
        <dbReference type="ARBA" id="ARBA00023143"/>
    </source>
</evidence>
<comment type="subcellular location">
    <subcellularLocation>
        <location evidence="5">Secreted</location>
    </subcellularLocation>
    <subcellularLocation>
        <location evidence="5">Bacterial flagellum</location>
    </subcellularLocation>
</comment>
<dbReference type="GO" id="GO:0071973">
    <property type="term" value="P:bacterial-type flagellum-dependent cell motility"/>
    <property type="evidence" value="ECO:0007669"/>
    <property type="project" value="TreeGrafter"/>
</dbReference>
<keyword evidence="9" id="KW-0966">Cell projection</keyword>
<reference evidence="9 10" key="1">
    <citation type="submission" date="2024-06" db="EMBL/GenBank/DDBJ databases">
        <title>Caproicibacterium argilliputei sp. nov, a novel caproic acid producing anaerobic bacterium isolated from pit mud.</title>
        <authorList>
            <person name="Xia S."/>
        </authorList>
    </citation>
    <scope>NUCLEOTIDE SEQUENCE [LARGE SCALE GENOMIC DNA]</scope>
    <source>
        <strain evidence="9 10">ZCY20-5</strain>
    </source>
</reference>
<dbReference type="PANTHER" id="PTHR30288">
    <property type="entry name" value="FLAGELLAR CAP/ASSEMBLY PROTEIN FLID"/>
    <property type="match status" value="1"/>
</dbReference>
<dbReference type="GO" id="GO:0007155">
    <property type="term" value="P:cell adhesion"/>
    <property type="evidence" value="ECO:0007669"/>
    <property type="project" value="InterPro"/>
</dbReference>
<keyword evidence="3 5" id="KW-0175">Coiled coil</keyword>
<evidence type="ECO:0000256" key="2">
    <source>
        <dbReference type="ARBA" id="ARBA00011255"/>
    </source>
</evidence>
<keyword evidence="9" id="KW-0969">Cilium</keyword>
<feature type="compositionally biased region" description="Low complexity" evidence="6">
    <location>
        <begin position="248"/>
        <end position="262"/>
    </location>
</feature>
<dbReference type="GO" id="GO:0005576">
    <property type="term" value="C:extracellular region"/>
    <property type="evidence" value="ECO:0007669"/>
    <property type="project" value="UniProtKB-SubCell"/>
</dbReference>
<sequence>MSDITTSSTYSVGTKSYSNNGLSSLVSGMDTDSMVKKLLSGTQTKIDKQGQAKQVLEWKQNMYRDIITSINKFQSTYFDTSFDSTLKTNLASSDFFNTMASTSSSGAVKITGASSDALTGDMSVQVTQLAKAASITNSGLTSSSDVTSTIALTDSDLLKNFEARTVNIKVGDDTTGTTIDLAGIANTTDLVNKLNDSLSAKNVTAKLTNTGTLSFTSANNEKIDISGTDYGLSTLGLSSETTSKDVTETSSTTSNGTTTTSSTTTQVLTAATSPNTAAKMSFSITMNGVTKQIDVDPTTDGNGTQTITADAVKKALAQSIAKAYGGTVDTDYNVTGGYLNLTMNADSTFTLTASDLASSTTNGNKMASQFTITGASSSKLGITPGTSNRLSTDATLDAITNHKDGTTTSTGYTSTNTYAFTINGHDFSFKGDVSLYTVMNAVNNSNCGATMSYSSLSDTFKLESNSTGSGYSLTTNEDSSQNSGKNDLLATLLGGNSVVQGQDAKATVVSNGVSTDIVRSSNSITVDGVSMELTKVSDTAATISTSRDTDSIVKTVKQFVEDYNTLITALRDKTDEDATYKDYAPLTDEQKEDMKDSEITAWTEKAKTGLLRNDESITSFLNSMRSALYTKPANSNFALYDIGIETESYSSGDSSIGTLTFDETAFRKALADDPQSVTNLFTDSQSGIAYQLSKICDSTAKVSLTSPGSLVQIAGVSIKSWSAKNNDIYNQIKDIDDKITDLKEKYDDEKTRYWDEFNNMETALSTYSSQSSWLTSQFSS</sequence>
<keyword evidence="10" id="KW-1185">Reference proteome</keyword>
<comment type="subunit">
    <text evidence="2 5">Homopentamer.</text>
</comment>
<comment type="similarity">
    <text evidence="1 5">Belongs to the FliD family.</text>
</comment>
<proteinExistence type="inferred from homology"/>
<keyword evidence="5" id="KW-0964">Secreted</keyword>
<evidence type="ECO:0000256" key="6">
    <source>
        <dbReference type="SAM" id="MobiDB-lite"/>
    </source>
</evidence>
<evidence type="ECO:0000256" key="5">
    <source>
        <dbReference type="RuleBase" id="RU362066"/>
    </source>
</evidence>
<keyword evidence="4 5" id="KW-0975">Bacterial flagellum</keyword>
<evidence type="ECO:0000259" key="7">
    <source>
        <dbReference type="Pfam" id="PF02465"/>
    </source>
</evidence>
<name>A0AA97D7W8_9FIRM</name>
<evidence type="ECO:0000313" key="10">
    <source>
        <dbReference type="Proteomes" id="UP001300604"/>
    </source>
</evidence>
<dbReference type="InterPro" id="IPR010809">
    <property type="entry name" value="FliD_C"/>
</dbReference>
<dbReference type="RefSeq" id="WP_275843906.1">
    <property type="nucleotide sequence ID" value="NZ_CP135996.1"/>
</dbReference>
<feature type="region of interest" description="Disordered" evidence="6">
    <location>
        <begin position="239"/>
        <end position="262"/>
    </location>
</feature>
<dbReference type="Proteomes" id="UP001300604">
    <property type="component" value="Chromosome"/>
</dbReference>
<gene>
    <name evidence="9" type="primary">fliD</name>
    <name evidence="9" type="ORF">PXC00_08615</name>
</gene>
<dbReference type="GO" id="GO:0009424">
    <property type="term" value="C:bacterial-type flagellum hook"/>
    <property type="evidence" value="ECO:0007669"/>
    <property type="project" value="UniProtKB-UniRule"/>
</dbReference>
<reference evidence="10" key="3">
    <citation type="submission" date="2024-06" db="EMBL/GenBank/DDBJ databases">
        <authorList>
            <person name="Zeng C."/>
        </authorList>
    </citation>
    <scope>NUCLEOTIDE SEQUENCE [LARGE SCALE GENOMIC DNA]</scope>
    <source>
        <strain evidence="10">ZCY20-5</strain>
    </source>
</reference>
<evidence type="ECO:0000256" key="1">
    <source>
        <dbReference type="ARBA" id="ARBA00009764"/>
    </source>
</evidence>
<dbReference type="InterPro" id="IPR040026">
    <property type="entry name" value="FliD"/>
</dbReference>
<feature type="domain" description="Flagellar hook-associated protein 2 N-terminal" evidence="7">
    <location>
        <begin position="27"/>
        <end position="133"/>
    </location>
</feature>
<dbReference type="GO" id="GO:0009421">
    <property type="term" value="C:bacterial-type flagellum filament cap"/>
    <property type="evidence" value="ECO:0007669"/>
    <property type="project" value="InterPro"/>
</dbReference>
<dbReference type="Pfam" id="PF02465">
    <property type="entry name" value="FliD_N"/>
    <property type="match status" value="1"/>
</dbReference>
<dbReference type="Pfam" id="PF07195">
    <property type="entry name" value="FliD_C"/>
    <property type="match status" value="1"/>
</dbReference>
<dbReference type="EMBL" id="CP135996">
    <property type="protein sequence ID" value="WOC31287.1"/>
    <property type="molecule type" value="Genomic_DNA"/>
</dbReference>
<feature type="coiled-coil region" evidence="5">
    <location>
        <begin position="725"/>
        <end position="752"/>
    </location>
</feature>
<protein>
    <recommendedName>
        <fullName evidence="5">Flagellar hook-associated protein 2</fullName>
        <shortName evidence="5">HAP2</shortName>
    </recommendedName>
    <alternativeName>
        <fullName evidence="5">Flagellar cap protein</fullName>
    </alternativeName>
</protein>
<feature type="domain" description="Flagellar hook-associated protein 2 C-terminal" evidence="8">
    <location>
        <begin position="501"/>
        <end position="767"/>
    </location>
</feature>
<dbReference type="KEGG" id="carl:PXC00_08615"/>
<keyword evidence="9" id="KW-0282">Flagellum</keyword>